<evidence type="ECO:0000256" key="3">
    <source>
        <dbReference type="ARBA" id="ARBA00023163"/>
    </source>
</evidence>
<dbReference type="PROSITE" id="PS00894">
    <property type="entry name" value="HTH_DEOR_1"/>
    <property type="match status" value="1"/>
</dbReference>
<sequence length="324" mass="35147">MRDPSGRLLRLLSLLQTPRDWSGTELGDRLGVTPRTIRRDVDRLRELGYPVHATQGATGGYRLTAGSAMPPLLLDDDEAVAIAIGLRSAAASAVTGIEETSLRALAKLEQVLPHRLRHRVRTLAQAAVGLPPVSGPAVDPELLAALAAACATHEKIRFTYTTPGSPGTRRLVEPHRVVGVGRRWYLVSYDEGRDAWRTFRADRVSELRPTGVRVAERTLPGGVDAATWVGHWLSGREGIVRARLLLHLPLERAAELVPGWLGVLEPVDERSCLLVTHPDSPENLAHRIPVLPVGYTLLGPARVRAHLRVIAERALAGTDEVSGG</sequence>
<dbReference type="SUPFAM" id="SSF46785">
    <property type="entry name" value="Winged helix' DNA-binding domain"/>
    <property type="match status" value="1"/>
</dbReference>
<protein>
    <submittedName>
        <fullName evidence="5">YafY family protein</fullName>
    </submittedName>
</protein>
<evidence type="ECO:0000256" key="1">
    <source>
        <dbReference type="ARBA" id="ARBA00023015"/>
    </source>
</evidence>
<dbReference type="InterPro" id="IPR018356">
    <property type="entry name" value="Tscrpt_reg_HTH_DeoR_CS"/>
</dbReference>
<organism evidence="5 6">
    <name type="scientific">Actinocorallia longicatena</name>
    <dbReference type="NCBI Taxonomy" id="111803"/>
    <lineage>
        <taxon>Bacteria</taxon>
        <taxon>Bacillati</taxon>
        <taxon>Actinomycetota</taxon>
        <taxon>Actinomycetes</taxon>
        <taxon>Streptosporangiales</taxon>
        <taxon>Thermomonosporaceae</taxon>
        <taxon>Actinocorallia</taxon>
    </lineage>
</organism>
<dbReference type="RefSeq" id="WP_344836729.1">
    <property type="nucleotide sequence ID" value="NZ_BAAAUV010000027.1"/>
</dbReference>
<dbReference type="InterPro" id="IPR036388">
    <property type="entry name" value="WH-like_DNA-bd_sf"/>
</dbReference>
<dbReference type="EMBL" id="BAAAUV010000027">
    <property type="protein sequence ID" value="GAA3234874.1"/>
    <property type="molecule type" value="Genomic_DNA"/>
</dbReference>
<dbReference type="PANTHER" id="PTHR34580">
    <property type="match status" value="1"/>
</dbReference>
<keyword evidence="2" id="KW-0238">DNA-binding</keyword>
<gene>
    <name evidence="5" type="ORF">GCM10010468_68290</name>
</gene>
<evidence type="ECO:0000256" key="2">
    <source>
        <dbReference type="ARBA" id="ARBA00023125"/>
    </source>
</evidence>
<proteinExistence type="predicted"/>
<dbReference type="PROSITE" id="PS51000">
    <property type="entry name" value="HTH_DEOR_2"/>
    <property type="match status" value="1"/>
</dbReference>
<dbReference type="Gene3D" id="1.10.10.10">
    <property type="entry name" value="Winged helix-like DNA-binding domain superfamily/Winged helix DNA-binding domain"/>
    <property type="match status" value="1"/>
</dbReference>
<dbReference type="Pfam" id="PF13280">
    <property type="entry name" value="WYL"/>
    <property type="match status" value="1"/>
</dbReference>
<evidence type="ECO:0000313" key="5">
    <source>
        <dbReference type="EMBL" id="GAA3234874.1"/>
    </source>
</evidence>
<reference evidence="6" key="1">
    <citation type="journal article" date="2019" name="Int. J. Syst. Evol. Microbiol.">
        <title>The Global Catalogue of Microorganisms (GCM) 10K type strain sequencing project: providing services to taxonomists for standard genome sequencing and annotation.</title>
        <authorList>
            <consortium name="The Broad Institute Genomics Platform"/>
            <consortium name="The Broad Institute Genome Sequencing Center for Infectious Disease"/>
            <person name="Wu L."/>
            <person name="Ma J."/>
        </authorList>
    </citation>
    <scope>NUCLEOTIDE SEQUENCE [LARGE SCALE GENOMIC DNA]</scope>
    <source>
        <strain evidence="6">JCM 9377</strain>
    </source>
</reference>
<evidence type="ECO:0000259" key="4">
    <source>
        <dbReference type="PROSITE" id="PS51000"/>
    </source>
</evidence>
<dbReference type="InterPro" id="IPR051534">
    <property type="entry name" value="CBASS_pafABC_assoc_protein"/>
</dbReference>
<dbReference type="InterPro" id="IPR036390">
    <property type="entry name" value="WH_DNA-bd_sf"/>
</dbReference>
<dbReference type="InterPro" id="IPR026881">
    <property type="entry name" value="WYL_dom"/>
</dbReference>
<dbReference type="PANTHER" id="PTHR34580:SF3">
    <property type="entry name" value="PROTEIN PAFB"/>
    <property type="match status" value="1"/>
</dbReference>
<name>A0ABP6QKL3_9ACTN</name>
<accession>A0ABP6QKL3</accession>
<dbReference type="InterPro" id="IPR013196">
    <property type="entry name" value="HTH_11"/>
</dbReference>
<dbReference type="PROSITE" id="PS52050">
    <property type="entry name" value="WYL"/>
    <property type="match status" value="1"/>
</dbReference>
<comment type="caution">
    <text evidence="5">The sequence shown here is derived from an EMBL/GenBank/DDBJ whole genome shotgun (WGS) entry which is preliminary data.</text>
</comment>
<dbReference type="InterPro" id="IPR001034">
    <property type="entry name" value="DeoR_HTH"/>
</dbReference>
<dbReference type="Pfam" id="PF08279">
    <property type="entry name" value="HTH_11"/>
    <property type="match status" value="1"/>
</dbReference>
<keyword evidence="6" id="KW-1185">Reference proteome</keyword>
<evidence type="ECO:0000313" key="6">
    <source>
        <dbReference type="Proteomes" id="UP001501237"/>
    </source>
</evidence>
<dbReference type="Proteomes" id="UP001501237">
    <property type="component" value="Unassembled WGS sequence"/>
</dbReference>
<keyword evidence="1" id="KW-0805">Transcription regulation</keyword>
<feature type="domain" description="HTH deoR-type" evidence="4">
    <location>
        <begin position="4"/>
        <end position="59"/>
    </location>
</feature>
<keyword evidence="3" id="KW-0804">Transcription</keyword>